<proteinExistence type="predicted"/>
<dbReference type="PANTHER" id="PTHR23282:SF101">
    <property type="entry name" value="MAM DOMAIN-CONTAINING PROTEIN"/>
    <property type="match status" value="1"/>
</dbReference>
<dbReference type="Pfam" id="PF00629">
    <property type="entry name" value="MAM"/>
    <property type="match status" value="1"/>
</dbReference>
<accession>A0AA88YQZ0</accession>
<comment type="caution">
    <text evidence="3">The sequence shown here is derived from an EMBL/GenBank/DDBJ whole genome shotgun (WGS) entry which is preliminary data.</text>
</comment>
<keyword evidence="4" id="KW-1185">Reference proteome</keyword>
<protein>
    <recommendedName>
        <fullName evidence="2">MAM domain-containing protein</fullName>
    </recommendedName>
</protein>
<evidence type="ECO:0000313" key="3">
    <source>
        <dbReference type="EMBL" id="KAK3102561.1"/>
    </source>
</evidence>
<dbReference type="InterPro" id="IPR051560">
    <property type="entry name" value="MAM_domain-containing"/>
</dbReference>
<dbReference type="Gene3D" id="2.60.120.200">
    <property type="match status" value="1"/>
</dbReference>
<feature type="region of interest" description="Disordered" evidence="1">
    <location>
        <begin position="33"/>
        <end position="52"/>
    </location>
</feature>
<reference evidence="3" key="1">
    <citation type="submission" date="2019-08" db="EMBL/GenBank/DDBJ databases">
        <title>The improved chromosome-level genome for the pearl oyster Pinctada fucata martensii using PacBio sequencing and Hi-C.</title>
        <authorList>
            <person name="Zheng Z."/>
        </authorList>
    </citation>
    <scope>NUCLEOTIDE SEQUENCE</scope>
    <source>
        <strain evidence="3">ZZ-2019</strain>
        <tissue evidence="3">Adductor muscle</tissue>
    </source>
</reference>
<name>A0AA88YQZ0_PINIB</name>
<dbReference type="SUPFAM" id="SSF49899">
    <property type="entry name" value="Concanavalin A-like lectins/glucanases"/>
    <property type="match status" value="1"/>
</dbReference>
<feature type="domain" description="MAM" evidence="2">
    <location>
        <begin position="1"/>
        <end position="138"/>
    </location>
</feature>
<dbReference type="Proteomes" id="UP001186944">
    <property type="component" value="Unassembled WGS sequence"/>
</dbReference>
<gene>
    <name evidence="3" type="ORF">FSP39_012207</name>
</gene>
<evidence type="ECO:0000313" key="4">
    <source>
        <dbReference type="Proteomes" id="UP001186944"/>
    </source>
</evidence>
<dbReference type="EMBL" id="VSWD01000005">
    <property type="protein sequence ID" value="KAK3102561.1"/>
    <property type="molecule type" value="Genomic_DNA"/>
</dbReference>
<organism evidence="3 4">
    <name type="scientific">Pinctada imbricata</name>
    <name type="common">Atlantic pearl-oyster</name>
    <name type="synonym">Pinctada martensii</name>
    <dbReference type="NCBI Taxonomy" id="66713"/>
    <lineage>
        <taxon>Eukaryota</taxon>
        <taxon>Metazoa</taxon>
        <taxon>Spiralia</taxon>
        <taxon>Lophotrochozoa</taxon>
        <taxon>Mollusca</taxon>
        <taxon>Bivalvia</taxon>
        <taxon>Autobranchia</taxon>
        <taxon>Pteriomorphia</taxon>
        <taxon>Pterioida</taxon>
        <taxon>Pterioidea</taxon>
        <taxon>Pteriidae</taxon>
        <taxon>Pinctada</taxon>
    </lineage>
</organism>
<dbReference type="AlphaFoldDB" id="A0AA88YQZ0"/>
<dbReference type="PANTHER" id="PTHR23282">
    <property type="entry name" value="APICAL ENDOSOMAL GLYCOPROTEIN PRECURSOR"/>
    <property type="match status" value="1"/>
</dbReference>
<dbReference type="InterPro" id="IPR013320">
    <property type="entry name" value="ConA-like_dom_sf"/>
</dbReference>
<dbReference type="SMART" id="SM00137">
    <property type="entry name" value="MAM"/>
    <property type="match status" value="1"/>
</dbReference>
<dbReference type="PROSITE" id="PS50060">
    <property type="entry name" value="MAM_2"/>
    <property type="match status" value="1"/>
</dbReference>
<sequence>MVVQVVVYSDAKWSCDPNDTDCRQRFRRSAPKLSSSIQVLGPTPSSGTGPSAANQGVKYGFIEASPPVASGDRALLQSSTIYATSVSHCLIFDYHMFGSSTSVGTLRVYTENVTAVQTIIFEKSGNQGDQWFTVSVDIPATTGLIVSTMNGSRQKKIIPRNA</sequence>
<dbReference type="GO" id="GO:0016020">
    <property type="term" value="C:membrane"/>
    <property type="evidence" value="ECO:0007669"/>
    <property type="project" value="InterPro"/>
</dbReference>
<evidence type="ECO:0000256" key="1">
    <source>
        <dbReference type="SAM" id="MobiDB-lite"/>
    </source>
</evidence>
<dbReference type="CDD" id="cd06263">
    <property type="entry name" value="MAM"/>
    <property type="match status" value="1"/>
</dbReference>
<evidence type="ECO:0000259" key="2">
    <source>
        <dbReference type="PROSITE" id="PS50060"/>
    </source>
</evidence>
<dbReference type="InterPro" id="IPR000998">
    <property type="entry name" value="MAM_dom"/>
</dbReference>